<keyword evidence="2" id="KW-1185">Reference proteome</keyword>
<comment type="caution">
    <text evidence="1">The sequence shown here is derived from an EMBL/GenBank/DDBJ whole genome shotgun (WGS) entry which is preliminary data.</text>
</comment>
<dbReference type="OrthoDB" id="3034095at2759"/>
<gene>
    <name evidence="1" type="ORF">BDN71DRAFT_1431405</name>
</gene>
<proteinExistence type="predicted"/>
<reference evidence="1" key="1">
    <citation type="submission" date="2020-11" db="EMBL/GenBank/DDBJ databases">
        <authorList>
            <consortium name="DOE Joint Genome Institute"/>
            <person name="Ahrendt S."/>
            <person name="Riley R."/>
            <person name="Andreopoulos W."/>
            <person name="Labutti K."/>
            <person name="Pangilinan J."/>
            <person name="Ruiz-Duenas F.J."/>
            <person name="Barrasa J.M."/>
            <person name="Sanchez-Garcia M."/>
            <person name="Camarero S."/>
            <person name="Miyauchi S."/>
            <person name="Serrano A."/>
            <person name="Linde D."/>
            <person name="Babiker R."/>
            <person name="Drula E."/>
            <person name="Ayuso-Fernandez I."/>
            <person name="Pacheco R."/>
            <person name="Padilla G."/>
            <person name="Ferreira P."/>
            <person name="Barriuso J."/>
            <person name="Kellner H."/>
            <person name="Castanera R."/>
            <person name="Alfaro M."/>
            <person name="Ramirez L."/>
            <person name="Pisabarro A.G."/>
            <person name="Kuo A."/>
            <person name="Tritt A."/>
            <person name="Lipzen A."/>
            <person name="He G."/>
            <person name="Yan M."/>
            <person name="Ng V."/>
            <person name="Cullen D."/>
            <person name="Martin F."/>
            <person name="Rosso M.-N."/>
            <person name="Henrissat B."/>
            <person name="Hibbett D."/>
            <person name="Martinez A.T."/>
            <person name="Grigoriev I.V."/>
        </authorList>
    </citation>
    <scope>NUCLEOTIDE SEQUENCE</scope>
    <source>
        <strain evidence="1">ATCC 90797</strain>
    </source>
</reference>
<evidence type="ECO:0000313" key="1">
    <source>
        <dbReference type="EMBL" id="KAF9494927.1"/>
    </source>
</evidence>
<name>A0A9P5ZWU0_PLEER</name>
<dbReference type="GO" id="GO:0003677">
    <property type="term" value="F:DNA binding"/>
    <property type="evidence" value="ECO:0007669"/>
    <property type="project" value="InterPro"/>
</dbReference>
<dbReference type="Proteomes" id="UP000807025">
    <property type="component" value="Unassembled WGS sequence"/>
</dbReference>
<protein>
    <submittedName>
        <fullName evidence="1">Uncharacterized protein</fullName>
    </submittedName>
</protein>
<organism evidence="1 2">
    <name type="scientific">Pleurotus eryngii</name>
    <name type="common">Boletus of the steppes</name>
    <dbReference type="NCBI Taxonomy" id="5323"/>
    <lineage>
        <taxon>Eukaryota</taxon>
        <taxon>Fungi</taxon>
        <taxon>Dikarya</taxon>
        <taxon>Basidiomycota</taxon>
        <taxon>Agaricomycotina</taxon>
        <taxon>Agaricomycetes</taxon>
        <taxon>Agaricomycetidae</taxon>
        <taxon>Agaricales</taxon>
        <taxon>Pleurotineae</taxon>
        <taxon>Pleurotaceae</taxon>
        <taxon>Pleurotus</taxon>
    </lineage>
</organism>
<sequence length="257" mass="28784">MATKVAIYLQYATKCCKITIYEKAVKATKSQLITESKHTKAVSTVNATAYHSDNTCQILWSDLKLKKVLLLNVGLDVKERVLAFVLNQGKTNTSGHADEQAAFQHHHTELCAIGTLSFYFFSHFHILAKAPSDFAPVFGTENTGDLDVHSWMKVENNISINKVTHVGHPYAATAACKHQASRDDTKGLGRWSMGGSFQAYDHTLLVDVMMGAAGFNTQKQETYMIPWWTQSFLEYLQKKNHDNDTVKHSGSTQTTWH</sequence>
<dbReference type="InterPro" id="IPR038279">
    <property type="entry name" value="Ndc10_dom2_sf"/>
</dbReference>
<dbReference type="EMBL" id="MU154567">
    <property type="protein sequence ID" value="KAF9494927.1"/>
    <property type="molecule type" value="Genomic_DNA"/>
</dbReference>
<evidence type="ECO:0000313" key="2">
    <source>
        <dbReference type="Proteomes" id="UP000807025"/>
    </source>
</evidence>
<dbReference type="AlphaFoldDB" id="A0A9P5ZWU0"/>
<dbReference type="Gene3D" id="1.10.443.20">
    <property type="entry name" value="Centromere DNA-binding protein complex CBF3 subunit, domain 2"/>
    <property type="match status" value="1"/>
</dbReference>
<accession>A0A9P5ZWU0</accession>